<accession>W2Q6W5</accession>
<dbReference type="GeneID" id="20191717"/>
<evidence type="ECO:0000313" key="2">
    <source>
        <dbReference type="Proteomes" id="UP000018817"/>
    </source>
</evidence>
<gene>
    <name evidence="1" type="ORF">PPTG_23118</name>
</gene>
<proteinExistence type="predicted"/>
<reference evidence="1 2" key="2">
    <citation type="submission" date="2013-11" db="EMBL/GenBank/DDBJ databases">
        <title>The Genome Sequence of Phytophthora parasitica INRA-310.</title>
        <authorList>
            <consortium name="The Broad Institute Genomics Platform"/>
            <person name="Russ C."/>
            <person name="Tyler B."/>
            <person name="Panabieres F."/>
            <person name="Shan W."/>
            <person name="Tripathy S."/>
            <person name="Grunwald N."/>
            <person name="Machado M."/>
            <person name="Johnson C.S."/>
            <person name="Arredondo F."/>
            <person name="Hong C."/>
            <person name="Coffey M."/>
            <person name="Young S.K."/>
            <person name="Zeng Q."/>
            <person name="Gargeya S."/>
            <person name="Fitzgerald M."/>
            <person name="Abouelleil A."/>
            <person name="Alvarado L."/>
            <person name="Chapman S.B."/>
            <person name="Gainer-Dewar J."/>
            <person name="Goldberg J."/>
            <person name="Griggs A."/>
            <person name="Gujja S."/>
            <person name="Hansen M."/>
            <person name="Howarth C."/>
            <person name="Imamovic A."/>
            <person name="Ireland A."/>
            <person name="Larimer J."/>
            <person name="McCowan C."/>
            <person name="Murphy C."/>
            <person name="Pearson M."/>
            <person name="Poon T.W."/>
            <person name="Priest M."/>
            <person name="Roberts A."/>
            <person name="Saif S."/>
            <person name="Shea T."/>
            <person name="Sykes S."/>
            <person name="Wortman J."/>
            <person name="Nusbaum C."/>
            <person name="Birren B."/>
        </authorList>
    </citation>
    <scope>NUCLEOTIDE SEQUENCE [LARGE SCALE GENOMIC DNA]</scope>
    <source>
        <strain evidence="1 2">INRA-310</strain>
    </source>
</reference>
<name>W2Q6W5_PHYN3</name>
<dbReference type="OMA" id="WINVFIS"/>
<reference evidence="2" key="1">
    <citation type="submission" date="2011-12" db="EMBL/GenBank/DDBJ databases">
        <authorList>
            <consortium name="The Broad Institute Genome Sequencing Platform"/>
            <person name="Russ C."/>
            <person name="Tyler B."/>
            <person name="Panabieres F."/>
            <person name="Shan W."/>
            <person name="Tripathy S."/>
            <person name="Grunwald N."/>
            <person name="Machado M."/>
            <person name="Young S.K."/>
            <person name="Zeng Q."/>
            <person name="Gargeya S."/>
            <person name="Fitzgerald M."/>
            <person name="Haas B."/>
            <person name="Abouelleil A."/>
            <person name="Alvarado L."/>
            <person name="Arachchi H.M."/>
            <person name="Berlin A."/>
            <person name="Chapman S.B."/>
            <person name="Gearin G."/>
            <person name="Goldberg J."/>
            <person name="Griggs A."/>
            <person name="Gujja S."/>
            <person name="Hansen M."/>
            <person name="Heiman D."/>
            <person name="Howarth C."/>
            <person name="Larimer J."/>
            <person name="Lui A."/>
            <person name="MacDonald P.J.P."/>
            <person name="McCowen C."/>
            <person name="Montmayeur A."/>
            <person name="Murphy C."/>
            <person name="Neiman D."/>
            <person name="Pearson M."/>
            <person name="Priest M."/>
            <person name="Roberts A."/>
            <person name="Saif S."/>
            <person name="Shea T."/>
            <person name="Sisk P."/>
            <person name="Stolte C."/>
            <person name="Sykes S."/>
            <person name="Wortman J."/>
            <person name="Nusbaum C."/>
            <person name="Birren B."/>
        </authorList>
    </citation>
    <scope>NUCLEOTIDE SEQUENCE [LARGE SCALE GENOMIC DNA]</scope>
    <source>
        <strain evidence="2">INRA-310</strain>
    </source>
</reference>
<evidence type="ECO:0000313" key="1">
    <source>
        <dbReference type="EMBL" id="ETN08000.1"/>
    </source>
</evidence>
<dbReference type="RefSeq" id="XP_008906804.1">
    <property type="nucleotide sequence ID" value="XM_008908556.1"/>
</dbReference>
<dbReference type="VEuPathDB" id="FungiDB:PPTG_23118"/>
<protein>
    <submittedName>
        <fullName evidence="1">Uncharacterized protein</fullName>
    </submittedName>
</protein>
<dbReference type="Proteomes" id="UP000018817">
    <property type="component" value="Unassembled WGS sequence"/>
</dbReference>
<dbReference type="AlphaFoldDB" id="W2Q6W5"/>
<organism evidence="1 2">
    <name type="scientific">Phytophthora nicotianae (strain INRA-310)</name>
    <name type="common">Phytophthora parasitica</name>
    <dbReference type="NCBI Taxonomy" id="761204"/>
    <lineage>
        <taxon>Eukaryota</taxon>
        <taxon>Sar</taxon>
        <taxon>Stramenopiles</taxon>
        <taxon>Oomycota</taxon>
        <taxon>Peronosporomycetes</taxon>
        <taxon>Peronosporales</taxon>
        <taxon>Peronosporaceae</taxon>
        <taxon>Phytophthora</taxon>
    </lineage>
</organism>
<sequence length="61" mass="7036">MLPYLSQVRARIVKGQREGRYQEDLLDQWINVFISPIGVVGKEGLATAIQIINYNPLRKEH</sequence>
<dbReference type="EMBL" id="KI669590">
    <property type="protein sequence ID" value="ETN08000.1"/>
    <property type="molecule type" value="Genomic_DNA"/>
</dbReference>